<feature type="compositionally biased region" description="Basic and acidic residues" evidence="3">
    <location>
        <begin position="149"/>
        <end position="167"/>
    </location>
</feature>
<reference evidence="6 7" key="1">
    <citation type="journal article" date="2020" name="Cell">
        <title>Large-Scale Comparative Analyses of Tick Genomes Elucidate Their Genetic Diversity and Vector Capacities.</title>
        <authorList>
            <consortium name="Tick Genome and Microbiome Consortium (TIGMIC)"/>
            <person name="Jia N."/>
            <person name="Wang J."/>
            <person name="Shi W."/>
            <person name="Du L."/>
            <person name="Sun Y."/>
            <person name="Zhan W."/>
            <person name="Jiang J.F."/>
            <person name="Wang Q."/>
            <person name="Zhang B."/>
            <person name="Ji P."/>
            <person name="Bell-Sakyi L."/>
            <person name="Cui X.M."/>
            <person name="Yuan T.T."/>
            <person name="Jiang B.G."/>
            <person name="Yang W.F."/>
            <person name="Lam T.T."/>
            <person name="Chang Q.C."/>
            <person name="Ding S.J."/>
            <person name="Wang X.J."/>
            <person name="Zhu J.G."/>
            <person name="Ruan X.D."/>
            <person name="Zhao L."/>
            <person name="Wei J.T."/>
            <person name="Ye R.Z."/>
            <person name="Que T.C."/>
            <person name="Du C.H."/>
            <person name="Zhou Y.H."/>
            <person name="Cheng J.X."/>
            <person name="Dai P.F."/>
            <person name="Guo W.B."/>
            <person name="Han X.H."/>
            <person name="Huang E.J."/>
            <person name="Li L.F."/>
            <person name="Wei W."/>
            <person name="Gao Y.C."/>
            <person name="Liu J.Z."/>
            <person name="Shao H.Z."/>
            <person name="Wang X."/>
            <person name="Wang C.C."/>
            <person name="Yang T.C."/>
            <person name="Huo Q.B."/>
            <person name="Li W."/>
            <person name="Chen H.Y."/>
            <person name="Chen S.E."/>
            <person name="Zhou L.G."/>
            <person name="Ni X.B."/>
            <person name="Tian J.H."/>
            <person name="Sheng Y."/>
            <person name="Liu T."/>
            <person name="Pan Y.S."/>
            <person name="Xia L.Y."/>
            <person name="Li J."/>
            <person name="Zhao F."/>
            <person name="Cao W.C."/>
        </authorList>
    </citation>
    <scope>NUCLEOTIDE SEQUENCE [LARGE SCALE GENOMIC DNA]</scope>
    <source>
        <strain evidence="6">HaeL-2018</strain>
    </source>
</reference>
<dbReference type="Pfam" id="PF00076">
    <property type="entry name" value="RRM_1"/>
    <property type="match status" value="2"/>
</dbReference>
<proteinExistence type="predicted"/>
<accession>A0A9J6G584</accession>
<keyword evidence="1 2" id="KW-0694">RNA-binding</keyword>
<feature type="transmembrane region" description="Helical" evidence="4">
    <location>
        <begin position="496"/>
        <end position="519"/>
    </location>
</feature>
<dbReference type="AlphaFoldDB" id="A0A9J6G584"/>
<keyword evidence="4" id="KW-0812">Transmembrane</keyword>
<protein>
    <recommendedName>
        <fullName evidence="5">RRM domain-containing protein</fullName>
    </recommendedName>
</protein>
<dbReference type="GO" id="GO:0005634">
    <property type="term" value="C:nucleus"/>
    <property type="evidence" value="ECO:0007669"/>
    <property type="project" value="TreeGrafter"/>
</dbReference>
<feature type="region of interest" description="Disordered" evidence="3">
    <location>
        <begin position="142"/>
        <end position="172"/>
    </location>
</feature>
<evidence type="ECO:0000256" key="2">
    <source>
        <dbReference type="PROSITE-ProRule" id="PRU00176"/>
    </source>
</evidence>
<gene>
    <name evidence="6" type="ORF">HPB48_007436</name>
</gene>
<dbReference type="OMA" id="SMFDRQM"/>
<evidence type="ECO:0000259" key="5">
    <source>
        <dbReference type="PROSITE" id="PS50102"/>
    </source>
</evidence>
<dbReference type="SMART" id="SM00360">
    <property type="entry name" value="RRM"/>
    <property type="match status" value="3"/>
</dbReference>
<dbReference type="InterPro" id="IPR000504">
    <property type="entry name" value="RRM_dom"/>
</dbReference>
<organism evidence="6 7">
    <name type="scientific">Haemaphysalis longicornis</name>
    <name type="common">Bush tick</name>
    <dbReference type="NCBI Taxonomy" id="44386"/>
    <lineage>
        <taxon>Eukaryota</taxon>
        <taxon>Metazoa</taxon>
        <taxon>Ecdysozoa</taxon>
        <taxon>Arthropoda</taxon>
        <taxon>Chelicerata</taxon>
        <taxon>Arachnida</taxon>
        <taxon>Acari</taxon>
        <taxon>Parasitiformes</taxon>
        <taxon>Ixodida</taxon>
        <taxon>Ixodoidea</taxon>
        <taxon>Ixodidae</taxon>
        <taxon>Haemaphysalinae</taxon>
        <taxon>Haemaphysalis</taxon>
    </lineage>
</organism>
<feature type="domain" description="RRM" evidence="5">
    <location>
        <begin position="446"/>
        <end position="526"/>
    </location>
</feature>
<dbReference type="Proteomes" id="UP000821853">
    <property type="component" value="Chromosome 3"/>
</dbReference>
<comment type="caution">
    <text evidence="6">The sequence shown here is derived from an EMBL/GenBank/DDBJ whole genome shotgun (WGS) entry which is preliminary data.</text>
</comment>
<evidence type="ECO:0000313" key="7">
    <source>
        <dbReference type="Proteomes" id="UP000821853"/>
    </source>
</evidence>
<dbReference type="EMBL" id="JABSTR010000005">
    <property type="protein sequence ID" value="KAH9370227.1"/>
    <property type="molecule type" value="Genomic_DNA"/>
</dbReference>
<keyword evidence="7" id="KW-1185">Reference proteome</keyword>
<dbReference type="OrthoDB" id="610462at2759"/>
<sequence length="530" mass="56070">MEHAHRGYYRSRSRSPADYDRERDSSRNRRRSDMRPERRSRAPSDRRVYVANVPFDCKWTDIKDLFRDKGLLLAEAHCTYYVRAIAAEQKTKNSPIQRSLIVELKDKSSVPKAIEVLHRYEMKGRFLVVKEDFDVERDRFGRPVPRGRSGGDRMMDDRGRDMDRDGYGRGGGGGGGGGFNTYGLSPQFLDSLGIVGPLSNRVFVANLDYKVTAKKLQEVFRIAGRVANVDLRTDKEGNSKGHGIVEFEHPIEAVQAISMLNGQKLYNRSMSVRMDKYNEDLDGGVPAKLPTGLQGIGKGLGAGGNPLQMSAAALAQMNMSGPVGGGMPMGAAANPVAAGMGLGLGGMGLGGAGLGAAGAGLGAAGAGLGGMGSGLGGLSERSMLGSGNLMGGGGGMASPSGIMGGLSGGLGGSSGMGAGNGGSLDYDRPMGGGGGGDGYRSPRSSDAILVQNLPMGYSWQNLRDRFRDVGSVRYTDMKGRGTAVVRFNSERDAQRAVGILFSPLLGMFVCVFVCEAVGIKLGLEELFWVL</sequence>
<dbReference type="Gene3D" id="3.30.70.330">
    <property type="match status" value="3"/>
</dbReference>
<dbReference type="CDD" id="cd12386">
    <property type="entry name" value="RRM2_hnRNPM_like"/>
    <property type="match status" value="1"/>
</dbReference>
<keyword evidence="4" id="KW-1133">Transmembrane helix</keyword>
<dbReference type="SUPFAM" id="SSF54928">
    <property type="entry name" value="RNA-binding domain, RBD"/>
    <property type="match status" value="2"/>
</dbReference>
<dbReference type="FunFam" id="3.30.70.330:FF:000531">
    <property type="entry name" value="Myelin expression factor 2"/>
    <property type="match status" value="1"/>
</dbReference>
<keyword evidence="4" id="KW-0472">Membrane</keyword>
<dbReference type="InterPro" id="IPR050374">
    <property type="entry name" value="RRT5_SRSF_SR"/>
</dbReference>
<dbReference type="InterPro" id="IPR012677">
    <property type="entry name" value="Nucleotide-bd_a/b_plait_sf"/>
</dbReference>
<dbReference type="PANTHER" id="PTHR23003">
    <property type="entry name" value="RNA RECOGNITION MOTIF RRM DOMAIN CONTAINING PROTEIN"/>
    <property type="match status" value="1"/>
</dbReference>
<dbReference type="GO" id="GO:0003729">
    <property type="term" value="F:mRNA binding"/>
    <property type="evidence" value="ECO:0007669"/>
    <property type="project" value="TreeGrafter"/>
</dbReference>
<feature type="region of interest" description="Disordered" evidence="3">
    <location>
        <begin position="1"/>
        <end position="43"/>
    </location>
</feature>
<feature type="compositionally biased region" description="Basic residues" evidence="3">
    <location>
        <begin position="1"/>
        <end position="13"/>
    </location>
</feature>
<feature type="domain" description="RRM" evidence="5">
    <location>
        <begin position="200"/>
        <end position="277"/>
    </location>
</feature>
<name>A0A9J6G584_HAELO</name>
<dbReference type="InterPro" id="IPR035979">
    <property type="entry name" value="RBD_domain_sf"/>
</dbReference>
<dbReference type="VEuPathDB" id="VectorBase:HLOH_047082"/>
<dbReference type="PROSITE" id="PS50102">
    <property type="entry name" value="RRM"/>
    <property type="match status" value="2"/>
</dbReference>
<dbReference type="PANTHER" id="PTHR23003:SF3">
    <property type="entry name" value="FI21236P1-RELATED"/>
    <property type="match status" value="1"/>
</dbReference>
<feature type="compositionally biased region" description="Basic and acidic residues" evidence="3">
    <location>
        <begin position="15"/>
        <end position="43"/>
    </location>
</feature>
<dbReference type="GO" id="GO:0005737">
    <property type="term" value="C:cytoplasm"/>
    <property type="evidence" value="ECO:0007669"/>
    <property type="project" value="TreeGrafter"/>
</dbReference>
<evidence type="ECO:0000256" key="3">
    <source>
        <dbReference type="SAM" id="MobiDB-lite"/>
    </source>
</evidence>
<evidence type="ECO:0000256" key="1">
    <source>
        <dbReference type="ARBA" id="ARBA00022884"/>
    </source>
</evidence>
<evidence type="ECO:0000256" key="4">
    <source>
        <dbReference type="SAM" id="Phobius"/>
    </source>
</evidence>
<evidence type="ECO:0000313" key="6">
    <source>
        <dbReference type="EMBL" id="KAH9370227.1"/>
    </source>
</evidence>